<dbReference type="EMBL" id="BGPR01040964">
    <property type="protein sequence ID" value="GBO17170.1"/>
    <property type="molecule type" value="Genomic_DNA"/>
</dbReference>
<dbReference type="Proteomes" id="UP000499080">
    <property type="component" value="Unassembled WGS sequence"/>
</dbReference>
<dbReference type="AlphaFoldDB" id="A0A4Y2UZU0"/>
<comment type="caution">
    <text evidence="1">The sequence shown here is derived from an EMBL/GenBank/DDBJ whole genome shotgun (WGS) entry which is preliminary data.</text>
</comment>
<sequence length="96" mass="10695">MSGGEELSRFCSEMEGGGRRPLMTYLDSKAQNEEILTKIPIVDLQRDNVWSKTLDLVDNRPIFTVYLCRKWVSSLEPFGPAAGALPLGHFGPQVVN</sequence>
<evidence type="ECO:0000313" key="2">
    <source>
        <dbReference type="Proteomes" id="UP000499080"/>
    </source>
</evidence>
<reference evidence="1 2" key="1">
    <citation type="journal article" date="2019" name="Sci. Rep.">
        <title>Orb-weaving spider Araneus ventricosus genome elucidates the spidroin gene catalogue.</title>
        <authorList>
            <person name="Kono N."/>
            <person name="Nakamura H."/>
            <person name="Ohtoshi R."/>
            <person name="Moran D.A.P."/>
            <person name="Shinohara A."/>
            <person name="Yoshida Y."/>
            <person name="Fujiwara M."/>
            <person name="Mori M."/>
            <person name="Tomita M."/>
            <person name="Arakawa K."/>
        </authorList>
    </citation>
    <scope>NUCLEOTIDE SEQUENCE [LARGE SCALE GENOMIC DNA]</scope>
</reference>
<proteinExistence type="predicted"/>
<gene>
    <name evidence="1" type="ORF">AVEN_22389_1</name>
</gene>
<accession>A0A4Y2UZU0</accession>
<keyword evidence="2" id="KW-1185">Reference proteome</keyword>
<organism evidence="1 2">
    <name type="scientific">Araneus ventricosus</name>
    <name type="common">Orbweaver spider</name>
    <name type="synonym">Epeira ventricosa</name>
    <dbReference type="NCBI Taxonomy" id="182803"/>
    <lineage>
        <taxon>Eukaryota</taxon>
        <taxon>Metazoa</taxon>
        <taxon>Ecdysozoa</taxon>
        <taxon>Arthropoda</taxon>
        <taxon>Chelicerata</taxon>
        <taxon>Arachnida</taxon>
        <taxon>Araneae</taxon>
        <taxon>Araneomorphae</taxon>
        <taxon>Entelegynae</taxon>
        <taxon>Araneoidea</taxon>
        <taxon>Araneidae</taxon>
        <taxon>Araneus</taxon>
    </lineage>
</organism>
<evidence type="ECO:0000313" key="1">
    <source>
        <dbReference type="EMBL" id="GBO17170.1"/>
    </source>
</evidence>
<protein>
    <submittedName>
        <fullName evidence="1">Uncharacterized protein</fullName>
    </submittedName>
</protein>
<name>A0A4Y2UZU0_ARAVE</name>